<proteinExistence type="predicted"/>
<reference evidence="2" key="2">
    <citation type="submission" date="2025-08" db="UniProtKB">
        <authorList>
            <consortium name="RefSeq"/>
        </authorList>
    </citation>
    <scope>IDENTIFICATION</scope>
    <source>
        <tissue evidence="2">Leaf</tissue>
    </source>
</reference>
<sequence>MEGRMKAVEGKLEHIGRKQENMELSMGGLEMEMAAIRKDLQELMRMMGGRARQLDEEQPNWRQRGVSEEEEVRLAYIRMEGSAGYWFRVWKEKAKNRLWEDLKGE</sequence>
<evidence type="ECO:0000313" key="1">
    <source>
        <dbReference type="Proteomes" id="UP000087766"/>
    </source>
</evidence>
<name>A0A3Q0EWG1_VIGRR</name>
<organism evidence="1 2">
    <name type="scientific">Vigna radiata var. radiata</name>
    <name type="common">Mung bean</name>
    <name type="synonym">Phaseolus aureus</name>
    <dbReference type="NCBI Taxonomy" id="3916"/>
    <lineage>
        <taxon>Eukaryota</taxon>
        <taxon>Viridiplantae</taxon>
        <taxon>Streptophyta</taxon>
        <taxon>Embryophyta</taxon>
        <taxon>Tracheophyta</taxon>
        <taxon>Spermatophyta</taxon>
        <taxon>Magnoliopsida</taxon>
        <taxon>eudicotyledons</taxon>
        <taxon>Gunneridae</taxon>
        <taxon>Pentapetalae</taxon>
        <taxon>rosids</taxon>
        <taxon>fabids</taxon>
        <taxon>Fabales</taxon>
        <taxon>Fabaceae</taxon>
        <taxon>Papilionoideae</taxon>
        <taxon>50 kb inversion clade</taxon>
        <taxon>NPAAA clade</taxon>
        <taxon>indigoferoid/millettioid clade</taxon>
        <taxon>Phaseoleae</taxon>
        <taxon>Vigna</taxon>
    </lineage>
</organism>
<dbReference type="RefSeq" id="XP_022635491.1">
    <property type="nucleotide sequence ID" value="XM_022779770.1"/>
</dbReference>
<evidence type="ECO:0000313" key="2">
    <source>
        <dbReference type="RefSeq" id="XP_022635491.1"/>
    </source>
</evidence>
<dbReference type="GeneID" id="111241480"/>
<dbReference type="Proteomes" id="UP000087766">
    <property type="component" value="Chromosome 4"/>
</dbReference>
<gene>
    <name evidence="2" type="primary">LOC111241480</name>
</gene>
<accession>A0A3Q0EWG1</accession>
<reference evidence="1" key="1">
    <citation type="journal article" date="2014" name="Nat. Commun.">
        <title>Genome sequence of mungbean and insights into evolution within Vigna species.</title>
        <authorList>
            <person name="Kang Y.J."/>
            <person name="Kim S.K."/>
            <person name="Kim M.Y."/>
            <person name="Lestari P."/>
            <person name="Kim K.H."/>
            <person name="Ha B.K."/>
            <person name="Jun T.H."/>
            <person name="Hwang W.J."/>
            <person name="Lee T."/>
            <person name="Lee J."/>
            <person name="Shim S."/>
            <person name="Yoon M.Y."/>
            <person name="Jang Y.E."/>
            <person name="Han K.S."/>
            <person name="Taeprayoon P."/>
            <person name="Yoon N."/>
            <person name="Somta P."/>
            <person name="Tanya P."/>
            <person name="Kim K.S."/>
            <person name="Gwag J.G."/>
            <person name="Moon J.K."/>
            <person name="Lee Y.H."/>
            <person name="Park B.S."/>
            <person name="Bombarely A."/>
            <person name="Doyle J.J."/>
            <person name="Jackson S.A."/>
            <person name="Schafleitner R."/>
            <person name="Srinives P."/>
            <person name="Varshney R.K."/>
            <person name="Lee S.H."/>
        </authorList>
    </citation>
    <scope>NUCLEOTIDE SEQUENCE [LARGE SCALE GENOMIC DNA]</scope>
    <source>
        <strain evidence="1">cv. VC1973A</strain>
    </source>
</reference>
<keyword evidence="1" id="KW-1185">Reference proteome</keyword>
<dbReference type="KEGG" id="vra:111241480"/>
<protein>
    <submittedName>
        <fullName evidence="2">Uncharacterized protein LOC111241480</fullName>
    </submittedName>
</protein>
<dbReference type="AlphaFoldDB" id="A0A3Q0EWG1"/>